<dbReference type="AlphaFoldDB" id="A0A897N520"/>
<reference evidence="1 2" key="1">
    <citation type="submission" date="2020-11" db="EMBL/GenBank/DDBJ databases">
        <title>Carbohydrate-dependent, anaerobic sulfur respiration: A novel catabolism in halophilic archaea.</title>
        <authorList>
            <person name="Sorokin D.Y."/>
            <person name="Messina E."/>
            <person name="Smedile F."/>
            <person name="La Cono V."/>
            <person name="Hallsworth J.E."/>
            <person name="Yakimov M.M."/>
        </authorList>
    </citation>
    <scope>NUCLEOTIDE SEQUENCE [LARGE SCALE GENOMIC DNA]</scope>
    <source>
        <strain evidence="1 2">HSR12-2</strain>
    </source>
</reference>
<dbReference type="EMBL" id="CP064788">
    <property type="protein sequence ID" value="QSG09490.1"/>
    <property type="molecule type" value="Genomic_DNA"/>
</dbReference>
<gene>
    <name evidence="1" type="ORF">HSR122_2106</name>
</gene>
<evidence type="ECO:0000313" key="2">
    <source>
        <dbReference type="Proteomes" id="UP000662973"/>
    </source>
</evidence>
<dbReference type="Proteomes" id="UP000662973">
    <property type="component" value="Chromosome"/>
</dbReference>
<evidence type="ECO:0000313" key="1">
    <source>
        <dbReference type="EMBL" id="QSG09490.1"/>
    </source>
</evidence>
<protein>
    <submittedName>
        <fullName evidence="1">Uncharacterized protein</fullName>
    </submittedName>
</protein>
<proteinExistence type="predicted"/>
<organism evidence="1 2">
    <name type="scientific">Halapricum desulfuricans</name>
    <dbReference type="NCBI Taxonomy" id="2841257"/>
    <lineage>
        <taxon>Archaea</taxon>
        <taxon>Methanobacteriati</taxon>
        <taxon>Methanobacteriota</taxon>
        <taxon>Stenosarchaea group</taxon>
        <taxon>Halobacteria</taxon>
        <taxon>Halobacteriales</taxon>
        <taxon>Haloarculaceae</taxon>
        <taxon>Halapricum</taxon>
    </lineage>
</organism>
<dbReference type="RefSeq" id="WP_229109587.1">
    <property type="nucleotide sequence ID" value="NZ_CP064788.1"/>
</dbReference>
<accession>A0A897N520</accession>
<name>A0A897N520_9EURY</name>
<keyword evidence="2" id="KW-1185">Reference proteome</keyword>
<dbReference type="GeneID" id="68852715"/>
<sequence>MSETFVVPVAATPPDSPLPLPALLFVRRIRHEDQLLFVGGWQIDDGALYENSATLLVADGPNLVVGVTRSDIEDGGIDLKKTVTDDRVVRKKPGRTKYSNITLQSQYDPDAEYLPAGAHSYGRL</sequence>
<dbReference type="KEGG" id="hds:HSR122_2106"/>